<comment type="caution">
    <text evidence="2">The sequence shown here is derived from an EMBL/GenBank/DDBJ whole genome shotgun (WGS) entry which is preliminary data.</text>
</comment>
<dbReference type="AlphaFoldDB" id="A0A1F6N3M4"/>
<reference evidence="2 3" key="1">
    <citation type="journal article" date="2016" name="Nat. Commun.">
        <title>Thousands of microbial genomes shed light on interconnected biogeochemical processes in an aquifer system.</title>
        <authorList>
            <person name="Anantharaman K."/>
            <person name="Brown C.T."/>
            <person name="Hug L.A."/>
            <person name="Sharon I."/>
            <person name="Castelle C.J."/>
            <person name="Probst A.J."/>
            <person name="Thomas B.C."/>
            <person name="Singh A."/>
            <person name="Wilkins M.J."/>
            <person name="Karaoz U."/>
            <person name="Brodie E.L."/>
            <person name="Williams K.H."/>
            <person name="Hubbard S.S."/>
            <person name="Banfield J.F."/>
        </authorList>
    </citation>
    <scope>NUCLEOTIDE SEQUENCE [LARGE SCALE GENOMIC DNA]</scope>
</reference>
<keyword evidence="1" id="KW-0472">Membrane</keyword>
<feature type="transmembrane region" description="Helical" evidence="1">
    <location>
        <begin position="67"/>
        <end position="87"/>
    </location>
</feature>
<dbReference type="EMBL" id="MFQH01000009">
    <property type="protein sequence ID" value="OGH78507.1"/>
    <property type="molecule type" value="Genomic_DNA"/>
</dbReference>
<keyword evidence="1" id="KW-0812">Transmembrane</keyword>
<name>A0A1F6N3M4_9BACT</name>
<evidence type="ECO:0008006" key="4">
    <source>
        <dbReference type="Google" id="ProtNLM"/>
    </source>
</evidence>
<evidence type="ECO:0000313" key="3">
    <source>
        <dbReference type="Proteomes" id="UP000177040"/>
    </source>
</evidence>
<dbReference type="Proteomes" id="UP000177040">
    <property type="component" value="Unassembled WGS sequence"/>
</dbReference>
<proteinExistence type="predicted"/>
<gene>
    <name evidence="2" type="ORF">A2983_03250</name>
</gene>
<sequence>MNHVKRQLRQIKEIKGLVNPDLFWVTNNRARLLQQINNTVVPIEKPIIGETARVFWFQFRSSTAFRVMRPVLTALTVAALATSGWIASVSASFNSLPGDRLWAVKRAAQNTEVAVKSFGASNDRKVQLQLNLAKNRVDDIKKAVAQKLINTSPSDLKKAVKDLSVATQDVQTAVKQVSSNIVDQEKVATTKNNQLQVVETVKDVAKDTNNLTKELTSTIVSSTAAGAEVTKQVLETVRVVNQTSINAIEVAVRNQDELSKSGGETGSARNIVSEKVADLVRSNEALTQEVKNTNDDLKIIVAAPTGTAAIIVPNVSSTLPATLTTKEISREAEEKITATRESVADIRKNIDSGNLQEAVNGLRALNESAVTAQQLLVKIKTKVEIDKR</sequence>
<protein>
    <recommendedName>
        <fullName evidence="4">DUF5667 domain-containing protein</fullName>
    </recommendedName>
</protein>
<keyword evidence="1" id="KW-1133">Transmembrane helix</keyword>
<accession>A0A1F6N3M4</accession>
<organism evidence="2 3">
    <name type="scientific">Candidatus Magasanikbacteria bacterium RIFCSPLOWO2_01_FULL_40_15</name>
    <dbReference type="NCBI Taxonomy" id="1798686"/>
    <lineage>
        <taxon>Bacteria</taxon>
        <taxon>Candidatus Magasanikiibacteriota</taxon>
    </lineage>
</organism>
<evidence type="ECO:0000256" key="1">
    <source>
        <dbReference type="SAM" id="Phobius"/>
    </source>
</evidence>
<evidence type="ECO:0000313" key="2">
    <source>
        <dbReference type="EMBL" id="OGH78507.1"/>
    </source>
</evidence>